<keyword evidence="2" id="KW-1185">Reference proteome</keyword>
<dbReference type="EMBL" id="AFBR01000024">
    <property type="protein sequence ID" value="EGG55575.1"/>
    <property type="molecule type" value="Genomic_DNA"/>
</dbReference>
<dbReference type="Proteomes" id="UP000005546">
    <property type="component" value="Unassembled WGS sequence"/>
</dbReference>
<dbReference type="STRING" id="762982.HMPREF9442_00967"/>
<dbReference type="eggNOG" id="ENOG50335NM">
    <property type="taxonomic scope" value="Bacteria"/>
</dbReference>
<gene>
    <name evidence="1" type="ORF">HMPREF9442_00967</name>
</gene>
<evidence type="ECO:0000313" key="2">
    <source>
        <dbReference type="Proteomes" id="UP000005546"/>
    </source>
</evidence>
<dbReference type="InterPro" id="IPR038653">
    <property type="entry name" value="Put_CMD_sf"/>
</dbReference>
<dbReference type="Gene3D" id="2.60.120.890">
    <property type="entry name" value="BT2081, beta-jelly-roll domain"/>
    <property type="match status" value="1"/>
</dbReference>
<sequence>MAAQGFDGSFDGPWETCYPDGKTAVGTQPKGWMASSVCKNFIITMKKELVEADADRIGNEDGHSVRMWNDYVGMFGIGATAPGYITLGKAWAYGDVSNVGTPEDTSDGGAYGGVAFTSRPDSLAFYIKRTHAHEKPANGSFNESERATVVFYSWTGSSVSKVTTGMSNAPEVIDMVDREKDILGKITEGVTGDAKLVASNEYYIEGDVENWTRNSFAIDYKSDVNPEKMNIIFAASDYFDRSALGTGNTLTVDDVRFIYNSRLKSLTVGGQEVSGFDNGVFEYQLPGDMVDAKVEAKAFGKDAKVAVSKNGNVTTIVVTDDTAKGEKENTYKLTFKGVQTVISLPEAAPSITYGDALDGLGFVSNSDQAFSYSFSVDGVLKQGEDGKLHAIGAGEVMVTASQTGSEDYTPAVSEPLMVQVSKAVLNVSLAEDAWCWRGVNVSTSNLDKGKCGYSFVLDGLKGDDAEKPVEEILSKLPTVKANAPKEEEKAGDMREAALSGGEAANYELALSDKAKFAVVKNKVGVYVRYGNNTLSSVYDGEQYRTVKVAVGQDEYIFTVEYTDVVYDDEDVLANMDVQPEVVCTVSKDAEIGDEFPVSLKLPEQVSFDNFDLISIVPDVAKLVMAANPDITVTIPEKVVYGDEFTLVSNEHGITYSNKVLTSGVVSMTSKGVVTAKKAGEAELVVMTNAKTVDDVDYGATTTKVSFEVQKALLTVTAKNVTVKVDEELPPTYDLVYEGWIGKDTVETVFETEPVAQPELPTELVPGTYPIVVKVESMPENYEVKTVNGILTVEKGNGVTSVNSGDVKVAYANGNLYVPCGGRVEVYALTGALVGRYEGTVIPVALRTNTLYIVKTQKGAFRLLIK</sequence>
<protein>
    <submittedName>
        <fullName evidence="1">Uncharacterized protein</fullName>
    </submittedName>
</protein>
<reference evidence="1 2" key="1">
    <citation type="submission" date="2011-02" db="EMBL/GenBank/DDBJ databases">
        <authorList>
            <person name="Weinstock G."/>
            <person name="Sodergren E."/>
            <person name="Clifton S."/>
            <person name="Fulton L."/>
            <person name="Fulton B."/>
            <person name="Courtney L."/>
            <person name="Fronick C."/>
            <person name="Harrison M."/>
            <person name="Strong C."/>
            <person name="Farmer C."/>
            <person name="Delahaunty K."/>
            <person name="Markovic C."/>
            <person name="Hall O."/>
            <person name="Minx P."/>
            <person name="Tomlinson C."/>
            <person name="Mitreva M."/>
            <person name="Hou S."/>
            <person name="Chen J."/>
            <person name="Wollam A."/>
            <person name="Pepin K.H."/>
            <person name="Johnson M."/>
            <person name="Bhonagiri V."/>
            <person name="Zhang X."/>
            <person name="Suruliraj S."/>
            <person name="Warren W."/>
            <person name="Chinwalla A."/>
            <person name="Mardis E.R."/>
            <person name="Wilson R.K."/>
        </authorList>
    </citation>
    <scope>NUCLEOTIDE SEQUENCE [LARGE SCALE GENOMIC DNA]</scope>
    <source>
        <strain evidence="1 2">YIT 11841</strain>
    </source>
</reference>
<organism evidence="1 2">
    <name type="scientific">Paraprevotella xylaniphila YIT 11841</name>
    <dbReference type="NCBI Taxonomy" id="762982"/>
    <lineage>
        <taxon>Bacteria</taxon>
        <taxon>Pseudomonadati</taxon>
        <taxon>Bacteroidota</taxon>
        <taxon>Bacteroidia</taxon>
        <taxon>Bacteroidales</taxon>
        <taxon>Prevotellaceae</taxon>
        <taxon>Paraprevotella</taxon>
    </lineage>
</organism>
<dbReference type="HOGENOM" id="CLU_319788_0_0_10"/>
<dbReference type="AlphaFoldDB" id="F3QS12"/>
<comment type="caution">
    <text evidence="1">The sequence shown here is derived from an EMBL/GenBank/DDBJ whole genome shotgun (WGS) entry which is preliminary data.</text>
</comment>
<evidence type="ECO:0000313" key="1">
    <source>
        <dbReference type="EMBL" id="EGG55575.1"/>
    </source>
</evidence>
<accession>F3QS12</accession>
<name>F3QS12_9BACT</name>
<proteinExistence type="predicted"/>